<evidence type="ECO:0000313" key="17">
    <source>
        <dbReference type="EMBL" id="PZR04268.1"/>
    </source>
</evidence>
<dbReference type="CDD" id="cd00082">
    <property type="entry name" value="HisKA"/>
    <property type="match status" value="1"/>
</dbReference>
<reference evidence="17 18" key="1">
    <citation type="submission" date="2017-08" db="EMBL/GenBank/DDBJ databases">
        <title>Infants hospitalized years apart are colonized by the same room-sourced microbial strains.</title>
        <authorList>
            <person name="Brooks B."/>
            <person name="Olm M.R."/>
            <person name="Firek B.A."/>
            <person name="Baker R."/>
            <person name="Thomas B.C."/>
            <person name="Morowitz M.J."/>
            <person name="Banfield J.F."/>
        </authorList>
    </citation>
    <scope>NUCLEOTIDE SEQUENCE [LARGE SCALE GENOMIC DNA]</scope>
    <source>
        <strain evidence="17">S2_003_000_R2_14</strain>
    </source>
</reference>
<dbReference type="InterPro" id="IPR003018">
    <property type="entry name" value="GAF"/>
</dbReference>
<dbReference type="SUPFAM" id="SSF55785">
    <property type="entry name" value="PYP-like sensor domain (PAS domain)"/>
    <property type="match status" value="2"/>
</dbReference>
<evidence type="ECO:0000256" key="12">
    <source>
        <dbReference type="ARBA" id="ARBA00023136"/>
    </source>
</evidence>
<protein>
    <recommendedName>
        <fullName evidence="3">histidine kinase</fullName>
        <ecNumber evidence="3">2.7.13.3</ecNumber>
    </recommendedName>
</protein>
<feature type="transmembrane region" description="Helical" evidence="14">
    <location>
        <begin position="12"/>
        <end position="33"/>
    </location>
</feature>
<dbReference type="GO" id="GO:0005886">
    <property type="term" value="C:plasma membrane"/>
    <property type="evidence" value="ECO:0007669"/>
    <property type="project" value="UniProtKB-SubCell"/>
</dbReference>
<evidence type="ECO:0000256" key="8">
    <source>
        <dbReference type="ARBA" id="ARBA00022741"/>
    </source>
</evidence>
<keyword evidence="7 14" id="KW-0812">Transmembrane</keyword>
<comment type="catalytic activity">
    <reaction evidence="1">
        <text>ATP + protein L-histidine = ADP + protein N-phospho-L-histidine.</text>
        <dbReference type="EC" id="2.7.13.3"/>
    </reaction>
</comment>
<evidence type="ECO:0000256" key="11">
    <source>
        <dbReference type="ARBA" id="ARBA00022989"/>
    </source>
</evidence>
<keyword evidence="10" id="KW-0067">ATP-binding</keyword>
<dbReference type="Gene3D" id="3.30.450.40">
    <property type="match status" value="1"/>
</dbReference>
<evidence type="ECO:0000256" key="1">
    <source>
        <dbReference type="ARBA" id="ARBA00000085"/>
    </source>
</evidence>
<dbReference type="PANTHER" id="PTHR45339">
    <property type="entry name" value="HYBRID SIGNAL TRANSDUCTION HISTIDINE KINASE J"/>
    <property type="match status" value="1"/>
</dbReference>
<dbReference type="FunFam" id="1.10.287.130:FF:000003">
    <property type="entry name" value="Histidine kinase"/>
    <property type="match status" value="1"/>
</dbReference>
<dbReference type="InterPro" id="IPR035965">
    <property type="entry name" value="PAS-like_dom_sf"/>
</dbReference>
<dbReference type="Pfam" id="PF01590">
    <property type="entry name" value="GAF"/>
    <property type="match status" value="1"/>
</dbReference>
<keyword evidence="5 13" id="KW-0597">Phosphoprotein</keyword>
<dbReference type="Gene3D" id="3.40.50.2300">
    <property type="match status" value="2"/>
</dbReference>
<accession>A0A2W5U5Z6</accession>
<dbReference type="SMART" id="SM00388">
    <property type="entry name" value="HisKA"/>
    <property type="match status" value="1"/>
</dbReference>
<organism evidence="17 18">
    <name type="scientific">Archangium gephyra</name>
    <dbReference type="NCBI Taxonomy" id="48"/>
    <lineage>
        <taxon>Bacteria</taxon>
        <taxon>Pseudomonadati</taxon>
        <taxon>Myxococcota</taxon>
        <taxon>Myxococcia</taxon>
        <taxon>Myxococcales</taxon>
        <taxon>Cystobacterineae</taxon>
        <taxon>Archangiaceae</taxon>
        <taxon>Archangium</taxon>
    </lineage>
</organism>
<evidence type="ECO:0000313" key="18">
    <source>
        <dbReference type="Proteomes" id="UP000249061"/>
    </source>
</evidence>
<dbReference type="SUPFAM" id="SSF55874">
    <property type="entry name" value="ATPase domain of HSP90 chaperone/DNA topoisomerase II/histidine kinase"/>
    <property type="match status" value="1"/>
</dbReference>
<dbReference type="InterPro" id="IPR003594">
    <property type="entry name" value="HATPase_dom"/>
</dbReference>
<dbReference type="InterPro" id="IPR000014">
    <property type="entry name" value="PAS"/>
</dbReference>
<evidence type="ECO:0000256" key="7">
    <source>
        <dbReference type="ARBA" id="ARBA00022692"/>
    </source>
</evidence>
<dbReference type="GO" id="GO:0005524">
    <property type="term" value="F:ATP binding"/>
    <property type="evidence" value="ECO:0007669"/>
    <property type="project" value="UniProtKB-KW"/>
</dbReference>
<keyword evidence="12 14" id="KW-0472">Membrane</keyword>
<dbReference type="FunFam" id="3.30.565.10:FF:000010">
    <property type="entry name" value="Sensor histidine kinase RcsC"/>
    <property type="match status" value="1"/>
</dbReference>
<dbReference type="Pfam" id="PF00072">
    <property type="entry name" value="Response_reg"/>
    <property type="match status" value="1"/>
</dbReference>
<dbReference type="Proteomes" id="UP000249061">
    <property type="component" value="Unassembled WGS sequence"/>
</dbReference>
<dbReference type="InterPro" id="IPR001789">
    <property type="entry name" value="Sig_transdc_resp-reg_receiver"/>
</dbReference>
<dbReference type="InterPro" id="IPR036097">
    <property type="entry name" value="HisK_dim/P_sf"/>
</dbReference>
<evidence type="ECO:0000259" key="15">
    <source>
        <dbReference type="PROSITE" id="PS50109"/>
    </source>
</evidence>
<feature type="modified residue" description="4-aspartylphosphate" evidence="13">
    <location>
        <position position="927"/>
    </location>
</feature>
<keyword evidence="8" id="KW-0547">Nucleotide-binding</keyword>
<dbReference type="PROSITE" id="PS50110">
    <property type="entry name" value="RESPONSE_REGULATORY"/>
    <property type="match status" value="1"/>
</dbReference>
<comment type="subcellular location">
    <subcellularLocation>
        <location evidence="2">Cell membrane</location>
        <topology evidence="2">Multi-pass membrane protein</topology>
    </subcellularLocation>
</comment>
<dbReference type="Pfam" id="PF00512">
    <property type="entry name" value="HisKA"/>
    <property type="match status" value="1"/>
</dbReference>
<proteinExistence type="predicted"/>
<dbReference type="EMBL" id="QFQP01000061">
    <property type="protein sequence ID" value="PZR04268.1"/>
    <property type="molecule type" value="Genomic_DNA"/>
</dbReference>
<dbReference type="InterPro" id="IPR036890">
    <property type="entry name" value="HATPase_C_sf"/>
</dbReference>
<dbReference type="SMART" id="SM00387">
    <property type="entry name" value="HATPase_c"/>
    <property type="match status" value="1"/>
</dbReference>
<dbReference type="PRINTS" id="PR00344">
    <property type="entry name" value="BCTRLSENSOR"/>
</dbReference>
<name>A0A2W5U5Z6_9BACT</name>
<evidence type="ECO:0000256" key="9">
    <source>
        <dbReference type="ARBA" id="ARBA00022777"/>
    </source>
</evidence>
<dbReference type="InterPro" id="IPR011006">
    <property type="entry name" value="CheY-like_superfamily"/>
</dbReference>
<evidence type="ECO:0000256" key="5">
    <source>
        <dbReference type="ARBA" id="ARBA00022553"/>
    </source>
</evidence>
<dbReference type="Pfam" id="PF02518">
    <property type="entry name" value="HATPase_c"/>
    <property type="match status" value="1"/>
</dbReference>
<dbReference type="PANTHER" id="PTHR45339:SF5">
    <property type="entry name" value="HISTIDINE KINASE"/>
    <property type="match status" value="1"/>
</dbReference>
<dbReference type="SMART" id="SM00448">
    <property type="entry name" value="REC"/>
    <property type="match status" value="1"/>
</dbReference>
<dbReference type="Gene3D" id="1.10.287.130">
    <property type="match status" value="1"/>
</dbReference>
<evidence type="ECO:0000256" key="13">
    <source>
        <dbReference type="PROSITE-ProRule" id="PRU00169"/>
    </source>
</evidence>
<evidence type="ECO:0000256" key="4">
    <source>
        <dbReference type="ARBA" id="ARBA00022475"/>
    </source>
</evidence>
<dbReference type="PROSITE" id="PS50109">
    <property type="entry name" value="HIS_KIN"/>
    <property type="match status" value="1"/>
</dbReference>
<evidence type="ECO:0000256" key="10">
    <source>
        <dbReference type="ARBA" id="ARBA00022840"/>
    </source>
</evidence>
<dbReference type="SMART" id="SM00065">
    <property type="entry name" value="GAF"/>
    <property type="match status" value="1"/>
</dbReference>
<keyword evidence="6" id="KW-0808">Transferase</keyword>
<dbReference type="Pfam" id="PF08448">
    <property type="entry name" value="PAS_4"/>
    <property type="match status" value="1"/>
</dbReference>
<dbReference type="CDD" id="cd16922">
    <property type="entry name" value="HATPase_EvgS-ArcB-TorS-like"/>
    <property type="match status" value="1"/>
</dbReference>
<evidence type="ECO:0000256" key="14">
    <source>
        <dbReference type="SAM" id="Phobius"/>
    </source>
</evidence>
<keyword evidence="9" id="KW-0418">Kinase</keyword>
<dbReference type="Gene3D" id="3.30.450.20">
    <property type="entry name" value="PAS domain"/>
    <property type="match status" value="2"/>
</dbReference>
<sequence>MIGPQPAKWDGAMHHLVLIIHVLLFGLTVWAVIRRYRRAQYEDQRERWVSVLQRTSTGAMSVNARGIVDWCNPALAQITGLPLVGNDLSLFLAHLEKTPAAEGVCAALTNHTPVRASLAWTRPDDGEQLRLLVEVQPLSRKGRPNGAVLVVDDHTREFEMYEEIDRARLQMHTREFEMSDEIDRARLQLHAFVQHAPAAMAMLDRELRYVACSGRWLSDFDLDASIIGRTQSEVLPALTDGWTEVYARCLEGGIERREAELYESETGARYLQWEVRPWEELDGRIGGVLLLATDVTAQVHETVTLEHRNDMLAHRNTLLVGLLGDITSPLTSDADAYHKLTESFADMLKADQVGVWIKGSDGVLACRDLYLRSDHSHDATRAIPSQTYREYLGRLEAQPMLALDSLDDPGCPTDLRAALEAEGMAAHMSVALRRQGKLMGVLCINQRSPRQWTLDDQSAVSSFATLVRLRHESARRLIAEQALRERMDQLDEARRRAESADRAKSEFLATMSHEIRTPMNGIIGFANLLLQSRLDAEQHGFASMIHSSAEALLTIINDILDFSKIESGKLMLENIAWNVRETLGDVVDLLAPRAREQRLSLIIDVSERVPERVRGDPGRVRQVVLNLVGNALKFTEKGHVALRVDWAGERLRVRVEDTGMGVPDQLRPYLFTRFRQADGSTTRRFGGTGLGLSISRGLVERMGGVIDLESNSSQGSCFTFSVPAGAELQEAPVERPLEGMSVLVLEPELAVREVLTRQLWRWGARVDATNSLHEAKDALAGARFDAVLAAEPADAQERLNFFGMLAAAASPPVPTVLLANSALRDSVPVPGVVATLVKPLSRMGPLLEALRGVLTSSSASSRGVAGATRLASWVGPVRVLLVEDNLVNQRLAQHLLQKLGCTVTCAGNGLEALQVLDQQTFDFVFMDCHMPELDGYEATRCIRKRWSAEALPVVALTADAMAGQRERCLAAGMNDLLTKPLRQLELVSALRRYVRLPGVAA</sequence>
<dbReference type="InterPro" id="IPR003661">
    <property type="entry name" value="HisK_dim/P_dom"/>
</dbReference>
<comment type="caution">
    <text evidence="17">The sequence shown here is derived from an EMBL/GenBank/DDBJ whole genome shotgun (WGS) entry which is preliminary data.</text>
</comment>
<gene>
    <name evidence="17" type="ORF">DI536_34560</name>
</gene>
<dbReference type="InterPro" id="IPR004358">
    <property type="entry name" value="Sig_transdc_His_kin-like_C"/>
</dbReference>
<evidence type="ECO:0000256" key="2">
    <source>
        <dbReference type="ARBA" id="ARBA00004651"/>
    </source>
</evidence>
<dbReference type="SUPFAM" id="SSF52172">
    <property type="entry name" value="CheY-like"/>
    <property type="match status" value="2"/>
</dbReference>
<dbReference type="Gene3D" id="3.30.565.10">
    <property type="entry name" value="Histidine kinase-like ATPase, C-terminal domain"/>
    <property type="match status" value="1"/>
</dbReference>
<dbReference type="SUPFAM" id="SSF55781">
    <property type="entry name" value="GAF domain-like"/>
    <property type="match status" value="1"/>
</dbReference>
<dbReference type="CDD" id="cd17546">
    <property type="entry name" value="REC_hyHK_CKI1_RcsC-like"/>
    <property type="match status" value="1"/>
</dbReference>
<evidence type="ECO:0000256" key="3">
    <source>
        <dbReference type="ARBA" id="ARBA00012438"/>
    </source>
</evidence>
<dbReference type="EC" id="2.7.13.3" evidence="3"/>
<feature type="domain" description="Response regulatory" evidence="16">
    <location>
        <begin position="878"/>
        <end position="994"/>
    </location>
</feature>
<keyword evidence="11 14" id="KW-1133">Transmembrane helix</keyword>
<evidence type="ECO:0000259" key="16">
    <source>
        <dbReference type="PROSITE" id="PS50110"/>
    </source>
</evidence>
<keyword evidence="4" id="KW-1003">Cell membrane</keyword>
<dbReference type="AlphaFoldDB" id="A0A2W5U5Z6"/>
<dbReference type="InterPro" id="IPR005467">
    <property type="entry name" value="His_kinase_dom"/>
</dbReference>
<dbReference type="GO" id="GO:0000155">
    <property type="term" value="F:phosphorelay sensor kinase activity"/>
    <property type="evidence" value="ECO:0007669"/>
    <property type="project" value="InterPro"/>
</dbReference>
<dbReference type="InterPro" id="IPR029016">
    <property type="entry name" value="GAF-like_dom_sf"/>
</dbReference>
<dbReference type="SUPFAM" id="SSF47384">
    <property type="entry name" value="Homodimeric domain of signal transducing histidine kinase"/>
    <property type="match status" value="1"/>
</dbReference>
<dbReference type="CDD" id="cd00130">
    <property type="entry name" value="PAS"/>
    <property type="match status" value="1"/>
</dbReference>
<feature type="domain" description="Histidine kinase" evidence="15">
    <location>
        <begin position="510"/>
        <end position="726"/>
    </location>
</feature>
<dbReference type="InterPro" id="IPR013656">
    <property type="entry name" value="PAS_4"/>
</dbReference>
<evidence type="ECO:0000256" key="6">
    <source>
        <dbReference type="ARBA" id="ARBA00022679"/>
    </source>
</evidence>